<sequence length="430" mass="44824">MKGLIATSSAVAVAAALGAGGTYLMELLPGDVNGFLAGALVCCIAFVFWPWAVLPVGIVGGVIATKVTGETDVATIVLVHTGILVAGCLALLARHLTSSAEDGPRRTIADGPMALLGAVVAVAALYGLARGNAAQSVLIATYHIGIIPAYFFAATHTLTNPHRLKAAGVLYIAAAGALAAVELTMPGRHGGLLSVLAIPMLLIAASRVRGWRQGGLISLIALFTTDVILASYRAMWLAFGLALLILLVRGTARVRRSALIGIGTGALFLATASVASAGLHRRAAVLAEYVDDSSGYRLSEMYVGLRVFSDRPLIGEGLGQTTPQVYLPDFMITDVGPTYHVFWVMILANLGLIGLVVVLWPLWRALRAGWVERDGHALAALALTCGFVASACLAGPTDGHWELGLLPAIILLAHQVWPCDDSSHLIGVRP</sequence>
<comment type="caution">
    <text evidence="7">The sequence shown here is derived from an EMBL/GenBank/DDBJ whole genome shotgun (WGS) entry which is preliminary data.</text>
</comment>
<reference evidence="7 8" key="1">
    <citation type="submission" date="2023-10" db="EMBL/GenBank/DDBJ databases">
        <title>Saccharopolyspora sp. nov., isolated from mangrove soil.</title>
        <authorList>
            <person name="Lu Y."/>
            <person name="Liu W."/>
        </authorList>
    </citation>
    <scope>NUCLEOTIDE SEQUENCE [LARGE SCALE GENOMIC DNA]</scope>
    <source>
        <strain evidence="7 8">S2-29</strain>
    </source>
</reference>
<evidence type="ECO:0000256" key="4">
    <source>
        <dbReference type="ARBA" id="ARBA00023136"/>
    </source>
</evidence>
<evidence type="ECO:0000256" key="2">
    <source>
        <dbReference type="ARBA" id="ARBA00022692"/>
    </source>
</evidence>
<proteinExistence type="predicted"/>
<feature type="transmembrane region" description="Helical" evidence="5">
    <location>
        <begin position="34"/>
        <end position="61"/>
    </location>
</feature>
<organism evidence="7 8">
    <name type="scientific">Saccharopolyspora mangrovi</name>
    <dbReference type="NCBI Taxonomy" id="3082379"/>
    <lineage>
        <taxon>Bacteria</taxon>
        <taxon>Bacillati</taxon>
        <taxon>Actinomycetota</taxon>
        <taxon>Actinomycetes</taxon>
        <taxon>Pseudonocardiales</taxon>
        <taxon>Pseudonocardiaceae</taxon>
        <taxon>Saccharopolyspora</taxon>
    </lineage>
</organism>
<evidence type="ECO:0000256" key="1">
    <source>
        <dbReference type="ARBA" id="ARBA00004141"/>
    </source>
</evidence>
<evidence type="ECO:0000256" key="5">
    <source>
        <dbReference type="SAM" id="Phobius"/>
    </source>
</evidence>
<feature type="transmembrane region" description="Helical" evidence="5">
    <location>
        <begin position="136"/>
        <end position="154"/>
    </location>
</feature>
<dbReference type="Pfam" id="PF04932">
    <property type="entry name" value="Wzy_C"/>
    <property type="match status" value="1"/>
</dbReference>
<dbReference type="EMBL" id="JAWLNX010000016">
    <property type="protein sequence ID" value="MEB3369995.1"/>
    <property type="molecule type" value="Genomic_DNA"/>
</dbReference>
<feature type="transmembrane region" description="Helical" evidence="5">
    <location>
        <begin position="73"/>
        <end position="93"/>
    </location>
</feature>
<feature type="transmembrane region" description="Helical" evidence="5">
    <location>
        <begin position="166"/>
        <end position="185"/>
    </location>
</feature>
<feature type="transmembrane region" description="Helical" evidence="5">
    <location>
        <begin position="113"/>
        <end position="129"/>
    </location>
</feature>
<feature type="transmembrane region" description="Helical" evidence="5">
    <location>
        <begin position="258"/>
        <end position="279"/>
    </location>
</feature>
<feature type="transmembrane region" description="Helical" evidence="5">
    <location>
        <begin position="375"/>
        <end position="396"/>
    </location>
</feature>
<gene>
    <name evidence="7" type="ORF">R4I43_21530</name>
</gene>
<feature type="transmembrane region" description="Helical" evidence="5">
    <location>
        <begin position="341"/>
        <end position="363"/>
    </location>
</feature>
<feature type="transmembrane region" description="Helical" evidence="5">
    <location>
        <begin position="192"/>
        <end position="210"/>
    </location>
</feature>
<evidence type="ECO:0000313" key="8">
    <source>
        <dbReference type="Proteomes" id="UP001327093"/>
    </source>
</evidence>
<protein>
    <submittedName>
        <fullName evidence="7">O-antigen ligase family protein</fullName>
    </submittedName>
</protein>
<evidence type="ECO:0000256" key="3">
    <source>
        <dbReference type="ARBA" id="ARBA00022989"/>
    </source>
</evidence>
<evidence type="ECO:0000259" key="6">
    <source>
        <dbReference type="Pfam" id="PF04932"/>
    </source>
</evidence>
<dbReference type="Proteomes" id="UP001327093">
    <property type="component" value="Unassembled WGS sequence"/>
</dbReference>
<dbReference type="GO" id="GO:0016874">
    <property type="term" value="F:ligase activity"/>
    <property type="evidence" value="ECO:0007669"/>
    <property type="project" value="UniProtKB-KW"/>
</dbReference>
<feature type="transmembrane region" description="Helical" evidence="5">
    <location>
        <begin position="216"/>
        <end position="246"/>
    </location>
</feature>
<keyword evidence="4 5" id="KW-0472">Membrane</keyword>
<comment type="subcellular location">
    <subcellularLocation>
        <location evidence="1">Membrane</location>
        <topology evidence="1">Multi-pass membrane protein</topology>
    </subcellularLocation>
</comment>
<dbReference type="RefSeq" id="WP_324267481.1">
    <property type="nucleotide sequence ID" value="NZ_JAWLNX010000016.1"/>
</dbReference>
<feature type="domain" description="O-antigen ligase-related" evidence="6">
    <location>
        <begin position="220"/>
        <end position="358"/>
    </location>
</feature>
<evidence type="ECO:0000313" key="7">
    <source>
        <dbReference type="EMBL" id="MEB3369995.1"/>
    </source>
</evidence>
<keyword evidence="7" id="KW-0436">Ligase</keyword>
<keyword evidence="2 5" id="KW-0812">Transmembrane</keyword>
<dbReference type="InterPro" id="IPR007016">
    <property type="entry name" value="O-antigen_ligase-rel_domated"/>
</dbReference>
<keyword evidence="8" id="KW-1185">Reference proteome</keyword>
<name>A0ABU6AEP4_9PSEU</name>
<keyword evidence="3 5" id="KW-1133">Transmembrane helix</keyword>
<accession>A0ABU6AEP4</accession>